<feature type="compositionally biased region" description="Basic residues" evidence="1">
    <location>
        <begin position="60"/>
        <end position="70"/>
    </location>
</feature>
<organism evidence="2 3">
    <name type="scientific">Brassica napus</name>
    <name type="common">Rape</name>
    <dbReference type="NCBI Taxonomy" id="3708"/>
    <lineage>
        <taxon>Eukaryota</taxon>
        <taxon>Viridiplantae</taxon>
        <taxon>Streptophyta</taxon>
        <taxon>Embryophyta</taxon>
        <taxon>Tracheophyta</taxon>
        <taxon>Spermatophyta</taxon>
        <taxon>Magnoliopsida</taxon>
        <taxon>eudicotyledons</taxon>
        <taxon>Gunneridae</taxon>
        <taxon>Pentapetalae</taxon>
        <taxon>rosids</taxon>
        <taxon>malvids</taxon>
        <taxon>Brassicales</taxon>
        <taxon>Brassicaceae</taxon>
        <taxon>Brassiceae</taxon>
        <taxon>Brassica</taxon>
    </lineage>
</organism>
<evidence type="ECO:0000313" key="3">
    <source>
        <dbReference type="Proteomes" id="UP000824890"/>
    </source>
</evidence>
<comment type="caution">
    <text evidence="2">The sequence shown here is derived from an EMBL/GenBank/DDBJ whole genome shotgun (WGS) entry which is preliminary data.</text>
</comment>
<feature type="region of interest" description="Disordered" evidence="1">
    <location>
        <begin position="47"/>
        <end position="162"/>
    </location>
</feature>
<reference evidence="2 3" key="1">
    <citation type="submission" date="2021-05" db="EMBL/GenBank/DDBJ databases">
        <title>Genome Assembly of Synthetic Allotetraploid Brassica napus Reveals Homoeologous Exchanges between Subgenomes.</title>
        <authorList>
            <person name="Davis J.T."/>
        </authorList>
    </citation>
    <scope>NUCLEOTIDE SEQUENCE [LARGE SCALE GENOMIC DNA]</scope>
    <source>
        <strain evidence="3">cv. Da-Ae</strain>
        <tissue evidence="2">Seedling</tissue>
    </source>
</reference>
<feature type="non-terminal residue" evidence="2">
    <location>
        <position position="1"/>
    </location>
</feature>
<evidence type="ECO:0000313" key="2">
    <source>
        <dbReference type="EMBL" id="KAH0926583.1"/>
    </source>
</evidence>
<name>A0ABQ8DBJ0_BRANA</name>
<sequence>PIIVLQKVPLHSRVMRETGHVLKSSLRGTRVTRPPRLDRTTVRGARVLQPKPTPSPACNLRRRNSRRSARKLQQLPPDSDQSAIQLHHRESVGQRKTKSADRELDSGLNWRRSRRKNGATRVTAFPETKAGETGAVRATVSRKTKAGDSGVRRITASQNQSY</sequence>
<feature type="compositionally biased region" description="Basic and acidic residues" evidence="1">
    <location>
        <begin position="87"/>
        <end position="105"/>
    </location>
</feature>
<keyword evidence="3" id="KW-1185">Reference proteome</keyword>
<evidence type="ECO:0000256" key="1">
    <source>
        <dbReference type="SAM" id="MobiDB-lite"/>
    </source>
</evidence>
<dbReference type="Proteomes" id="UP000824890">
    <property type="component" value="Unassembled WGS sequence"/>
</dbReference>
<proteinExistence type="predicted"/>
<gene>
    <name evidence="2" type="ORF">HID58_018839</name>
</gene>
<protein>
    <submittedName>
        <fullName evidence="2">Uncharacterized protein</fullName>
    </submittedName>
</protein>
<accession>A0ABQ8DBJ0</accession>
<dbReference type="EMBL" id="JAGKQM010000005">
    <property type="protein sequence ID" value="KAH0926583.1"/>
    <property type="molecule type" value="Genomic_DNA"/>
</dbReference>